<protein>
    <recommendedName>
        <fullName evidence="3">Restriction endonuclease</fullName>
    </recommendedName>
</protein>
<organism evidence="1 2">
    <name type="scientific">Thermus scotoductus</name>
    <dbReference type="NCBI Taxonomy" id="37636"/>
    <lineage>
        <taxon>Bacteria</taxon>
        <taxon>Thermotogati</taxon>
        <taxon>Deinococcota</taxon>
        <taxon>Deinococci</taxon>
        <taxon>Thermales</taxon>
        <taxon>Thermaceae</taxon>
        <taxon>Thermus</taxon>
    </lineage>
</organism>
<dbReference type="Proteomes" id="UP000286910">
    <property type="component" value="Unassembled WGS sequence"/>
</dbReference>
<gene>
    <name evidence="1" type="ORF">CSW45_09580</name>
</gene>
<comment type="caution">
    <text evidence="1">The sequence shown here is derived from an EMBL/GenBank/DDBJ whole genome shotgun (WGS) entry which is preliminary data.</text>
</comment>
<accession>A0A430R2S3</accession>
<proteinExistence type="predicted"/>
<name>A0A430R2S3_THESC</name>
<dbReference type="Gene3D" id="3.40.1350.10">
    <property type="match status" value="1"/>
</dbReference>
<evidence type="ECO:0000313" key="1">
    <source>
        <dbReference type="EMBL" id="RTH01689.1"/>
    </source>
</evidence>
<dbReference type="AlphaFoldDB" id="A0A430R2S3"/>
<reference evidence="1 2" key="1">
    <citation type="journal article" date="2019" name="Extremophiles">
        <title>Biogeography of thermophiles and predominance of Thermus scotoductus in domestic water heaters.</title>
        <authorList>
            <person name="Wilpiszeski R.L."/>
            <person name="Zhang Z."/>
            <person name="House C.H."/>
        </authorList>
    </citation>
    <scope>NUCLEOTIDE SEQUENCE [LARGE SCALE GENOMIC DNA]</scope>
    <source>
        <strain evidence="1 2">32_S32</strain>
    </source>
</reference>
<evidence type="ECO:0000313" key="2">
    <source>
        <dbReference type="Proteomes" id="UP000286910"/>
    </source>
</evidence>
<dbReference type="GO" id="GO:0003676">
    <property type="term" value="F:nucleic acid binding"/>
    <property type="evidence" value="ECO:0007669"/>
    <property type="project" value="InterPro"/>
</dbReference>
<dbReference type="EMBL" id="PELR01000344">
    <property type="protein sequence ID" value="RTH01689.1"/>
    <property type="molecule type" value="Genomic_DNA"/>
</dbReference>
<dbReference type="SUPFAM" id="SSF52980">
    <property type="entry name" value="Restriction endonuclease-like"/>
    <property type="match status" value="1"/>
</dbReference>
<dbReference type="InterPro" id="IPR011856">
    <property type="entry name" value="tRNA_endonuc-like_dom_sf"/>
</dbReference>
<sequence>MEYLVGNDLRALNQGPSSPVPWDKVGPEQALRLFGYRLKPSPEWARVQLNKRVLFLAKELLRNPDDNSRAENFLRVWQDAFGGLGPNQVGKDPAGKARGLALEYVVYFHLKDFLEHKSAVRGKVAPPGHLDPVKPVHNPREVDGVFWLGGSLGFVECKQNLRNALNRHHEDAALWLLQERFGGLFGKGILVARKAGWRDHEKPPEKLLSTDVLEDRNLRVFGFQRPQRLEKGMIWAFPEDLEKAFADWLPGTLPTP</sequence>
<dbReference type="InterPro" id="IPR011335">
    <property type="entry name" value="Restrct_endonuc-II-like"/>
</dbReference>
<evidence type="ECO:0008006" key="3">
    <source>
        <dbReference type="Google" id="ProtNLM"/>
    </source>
</evidence>